<evidence type="ECO:0000259" key="1">
    <source>
        <dbReference type="Pfam" id="PF07727"/>
    </source>
</evidence>
<dbReference type="Pfam" id="PF07727">
    <property type="entry name" value="RVT_2"/>
    <property type="match status" value="1"/>
</dbReference>
<dbReference type="Proteomes" id="UP001054821">
    <property type="component" value="Chromosome 1"/>
</dbReference>
<proteinExistence type="predicted"/>
<dbReference type="InterPro" id="IPR013103">
    <property type="entry name" value="RVT_2"/>
</dbReference>
<feature type="domain" description="Reverse transcriptase Ty1/copia-type" evidence="1">
    <location>
        <begin position="22"/>
        <end position="152"/>
    </location>
</feature>
<dbReference type="EMBL" id="JAJFAZ020000001">
    <property type="protein sequence ID" value="KAI5347534.1"/>
    <property type="molecule type" value="Genomic_DNA"/>
</dbReference>
<sequence length="230" mass="26836">MTEEMESLYTNSIWELVPKPKDRKLVGCKWSPRQWYKRFDYFMLKINFRRCLYDCCVYYHVFQDGMIILPLLLLYVDDMLIACQDKSRIQDLNMLHEEFGMKDLGAAQKILGLEIQRDRTAGRIWISQAKYIQKVLEKFNMQEAKVVSTPLAAHFNLSGQQCPKSKEEQQVMEKVPYANAVGCLMYAMVCTLLDIAQAVTVVSRYMANPGTQHWNAVKWIFGFLATKDYV</sequence>
<evidence type="ECO:0000313" key="3">
    <source>
        <dbReference type="Proteomes" id="UP001054821"/>
    </source>
</evidence>
<accession>A0AAD4WQ95</accession>
<dbReference type="PANTHER" id="PTHR11439">
    <property type="entry name" value="GAG-POL-RELATED RETROTRANSPOSON"/>
    <property type="match status" value="1"/>
</dbReference>
<keyword evidence="3" id="KW-1185">Reference proteome</keyword>
<evidence type="ECO:0000313" key="2">
    <source>
        <dbReference type="EMBL" id="KAI5347534.1"/>
    </source>
</evidence>
<reference evidence="2 3" key="1">
    <citation type="journal article" date="2022" name="G3 (Bethesda)">
        <title>Whole-genome sequence and methylome profiling of the almond [Prunus dulcis (Mill.) D.A. Webb] cultivar 'Nonpareil'.</title>
        <authorList>
            <person name="D'Amico-Willman K.M."/>
            <person name="Ouma W.Z."/>
            <person name="Meulia T."/>
            <person name="Sideli G.M."/>
            <person name="Gradziel T.M."/>
            <person name="Fresnedo-Ramirez J."/>
        </authorList>
    </citation>
    <scope>NUCLEOTIDE SEQUENCE [LARGE SCALE GENOMIC DNA]</scope>
    <source>
        <strain evidence="2">Clone GOH B32 T37-40</strain>
    </source>
</reference>
<comment type="caution">
    <text evidence="2">The sequence shown here is derived from an EMBL/GenBank/DDBJ whole genome shotgun (WGS) entry which is preliminary data.</text>
</comment>
<dbReference type="PANTHER" id="PTHR11439:SF467">
    <property type="entry name" value="INTEGRASE CATALYTIC DOMAIN-CONTAINING PROTEIN"/>
    <property type="match status" value="1"/>
</dbReference>
<dbReference type="AlphaFoldDB" id="A0AAD4WQ95"/>
<protein>
    <recommendedName>
        <fullName evidence="1">Reverse transcriptase Ty1/copia-type domain-containing protein</fullName>
    </recommendedName>
</protein>
<gene>
    <name evidence="2" type="ORF">L3X38_000421</name>
</gene>
<name>A0AAD4WQ95_PRUDU</name>
<organism evidence="2 3">
    <name type="scientific">Prunus dulcis</name>
    <name type="common">Almond</name>
    <name type="synonym">Amygdalus dulcis</name>
    <dbReference type="NCBI Taxonomy" id="3755"/>
    <lineage>
        <taxon>Eukaryota</taxon>
        <taxon>Viridiplantae</taxon>
        <taxon>Streptophyta</taxon>
        <taxon>Embryophyta</taxon>
        <taxon>Tracheophyta</taxon>
        <taxon>Spermatophyta</taxon>
        <taxon>Magnoliopsida</taxon>
        <taxon>eudicotyledons</taxon>
        <taxon>Gunneridae</taxon>
        <taxon>Pentapetalae</taxon>
        <taxon>rosids</taxon>
        <taxon>fabids</taxon>
        <taxon>Rosales</taxon>
        <taxon>Rosaceae</taxon>
        <taxon>Amygdaloideae</taxon>
        <taxon>Amygdaleae</taxon>
        <taxon>Prunus</taxon>
    </lineage>
</organism>